<protein>
    <submittedName>
        <fullName evidence="1">Uncharacterized protein</fullName>
    </submittedName>
</protein>
<dbReference type="EMBL" id="JBHUCM010000027">
    <property type="protein sequence ID" value="MFD1541390.1"/>
    <property type="molecule type" value="Genomic_DNA"/>
</dbReference>
<evidence type="ECO:0000313" key="1">
    <source>
        <dbReference type="EMBL" id="MFD1541390.1"/>
    </source>
</evidence>
<dbReference type="RefSeq" id="WP_219537460.1">
    <property type="nucleotide sequence ID" value="NZ_JAHKRM010000038.1"/>
</dbReference>
<organism evidence="1 2">
    <name type="scientific">Nonomuraea guangzhouensis</name>
    <dbReference type="NCBI Taxonomy" id="1291555"/>
    <lineage>
        <taxon>Bacteria</taxon>
        <taxon>Bacillati</taxon>
        <taxon>Actinomycetota</taxon>
        <taxon>Actinomycetes</taxon>
        <taxon>Streptosporangiales</taxon>
        <taxon>Streptosporangiaceae</taxon>
        <taxon>Nonomuraea</taxon>
    </lineage>
</organism>
<evidence type="ECO:0000313" key="2">
    <source>
        <dbReference type="Proteomes" id="UP001597097"/>
    </source>
</evidence>
<proteinExistence type="predicted"/>
<sequence length="197" mass="21634">MFDDIVARYHNMLDYLGLDTFAYTVTVPDSGVLSVEDAVRRLHLDQPPNEPHRRGALHLYQVGPGVVTLDWVNLGDREQMIQRLAGDGFRHWYVSFDIHGSTSMYVRYGIAEGYLDHPEPASLPSTPWTDLLGPLMPFTKVLAGGYDSEGAEASVDITAACLAVVELESGVRLDEDLMHKPHSALPIPIQPLAPAGA</sequence>
<dbReference type="Proteomes" id="UP001597097">
    <property type="component" value="Unassembled WGS sequence"/>
</dbReference>
<name>A0ABW4GFB1_9ACTN</name>
<keyword evidence="2" id="KW-1185">Reference proteome</keyword>
<reference evidence="2" key="1">
    <citation type="journal article" date="2019" name="Int. J. Syst. Evol. Microbiol.">
        <title>The Global Catalogue of Microorganisms (GCM) 10K type strain sequencing project: providing services to taxonomists for standard genome sequencing and annotation.</title>
        <authorList>
            <consortium name="The Broad Institute Genomics Platform"/>
            <consortium name="The Broad Institute Genome Sequencing Center for Infectious Disease"/>
            <person name="Wu L."/>
            <person name="Ma J."/>
        </authorList>
    </citation>
    <scope>NUCLEOTIDE SEQUENCE [LARGE SCALE GENOMIC DNA]</scope>
    <source>
        <strain evidence="2">CGMCC 1.15399</strain>
    </source>
</reference>
<comment type="caution">
    <text evidence="1">The sequence shown here is derived from an EMBL/GenBank/DDBJ whole genome shotgun (WGS) entry which is preliminary data.</text>
</comment>
<gene>
    <name evidence="1" type="ORF">ACFSJ0_30350</name>
</gene>
<accession>A0ABW4GFB1</accession>